<dbReference type="AlphaFoldDB" id="A0AAV8W9A1"/>
<evidence type="ECO:0000259" key="13">
    <source>
        <dbReference type="Pfam" id="PF14772"/>
    </source>
</evidence>
<protein>
    <recommendedName>
        <fullName evidence="10">Dynein regulatory complex subunit 2</fullName>
    </recommendedName>
    <alternativeName>
        <fullName evidence="11">Coiled-coil domain-containing protein 65</fullName>
    </alternativeName>
</protein>
<proteinExistence type="inferred from homology"/>
<evidence type="ECO:0000256" key="1">
    <source>
        <dbReference type="ARBA" id="ARBA00004611"/>
    </source>
</evidence>
<accession>A0AAV8W9A1</accession>
<evidence type="ECO:0000256" key="5">
    <source>
        <dbReference type="ARBA" id="ARBA00023069"/>
    </source>
</evidence>
<evidence type="ECO:0000313" key="14">
    <source>
        <dbReference type="EMBL" id="KAJ8923074.1"/>
    </source>
</evidence>
<dbReference type="PANTHER" id="PTHR21625">
    <property type="entry name" value="NYD-SP28 PROTEIN"/>
    <property type="match status" value="1"/>
</dbReference>
<dbReference type="Proteomes" id="UP001159042">
    <property type="component" value="Unassembled WGS sequence"/>
</dbReference>
<feature type="domain" description="Dynein regulatory complex protein 1/2 N-terminal" evidence="13">
    <location>
        <begin position="27"/>
        <end position="123"/>
    </location>
</feature>
<keyword evidence="4" id="KW-0175">Coiled coil</keyword>
<dbReference type="Pfam" id="PF14772">
    <property type="entry name" value="NYD-SP28"/>
    <property type="match status" value="1"/>
</dbReference>
<keyword evidence="6" id="KW-0206">Cytoskeleton</keyword>
<name>A0AAV8W9A1_9CUCU</name>
<evidence type="ECO:0000256" key="11">
    <source>
        <dbReference type="ARBA" id="ARBA00041517"/>
    </source>
</evidence>
<gene>
    <name evidence="14" type="ORF">NQ315_001626</name>
</gene>
<dbReference type="GO" id="GO:0005858">
    <property type="term" value="C:axonemal dynein complex"/>
    <property type="evidence" value="ECO:0007669"/>
    <property type="project" value="InterPro"/>
</dbReference>
<comment type="similarity">
    <text evidence="9">Belongs to the DRC2 family.</text>
</comment>
<comment type="subcellular location">
    <subcellularLocation>
        <location evidence="1">Cytoplasm</location>
        <location evidence="1">Cytoskeleton</location>
        <location evidence="1">Flagellum axoneme</location>
    </subcellularLocation>
    <subcellularLocation>
        <location evidence="8">Cytoplasm</location>
        <location evidence="8">Cytoskeleton</location>
        <location evidence="8">Flagellum basal body</location>
    </subcellularLocation>
</comment>
<sequence length="221" mass="26337">MAGAKKKTLANKLAKMSDEERARYLQHKADMEEEAKRRKEQLIATFMKKEDAFSRLNLAKINQNWHQILRRLKCQEMKENVGHLRLWIERLLDYKNRTISKLMDELEEAEEQYSNNYQCHSTHVDDIIGDQQKYMEKLEAEFDDDLFELLQTTQEETETISNNSKDQEEHLMTVLYGQETEGAKTLREQYETNMTKLYEVETSVSECFARVFDFIYNIPKN</sequence>
<dbReference type="EMBL" id="JANEYG010000005">
    <property type="protein sequence ID" value="KAJ8923074.1"/>
    <property type="molecule type" value="Genomic_DNA"/>
</dbReference>
<evidence type="ECO:0000256" key="4">
    <source>
        <dbReference type="ARBA" id="ARBA00023054"/>
    </source>
</evidence>
<organism evidence="14 15">
    <name type="scientific">Exocentrus adspersus</name>
    <dbReference type="NCBI Taxonomy" id="1586481"/>
    <lineage>
        <taxon>Eukaryota</taxon>
        <taxon>Metazoa</taxon>
        <taxon>Ecdysozoa</taxon>
        <taxon>Arthropoda</taxon>
        <taxon>Hexapoda</taxon>
        <taxon>Insecta</taxon>
        <taxon>Pterygota</taxon>
        <taxon>Neoptera</taxon>
        <taxon>Endopterygota</taxon>
        <taxon>Coleoptera</taxon>
        <taxon>Polyphaga</taxon>
        <taxon>Cucujiformia</taxon>
        <taxon>Chrysomeloidea</taxon>
        <taxon>Cerambycidae</taxon>
        <taxon>Lamiinae</taxon>
        <taxon>Acanthocinini</taxon>
        <taxon>Exocentrus</taxon>
    </lineage>
</organism>
<evidence type="ECO:0000256" key="9">
    <source>
        <dbReference type="ARBA" id="ARBA00038424"/>
    </source>
</evidence>
<keyword evidence="7" id="KW-0966">Cell projection</keyword>
<evidence type="ECO:0000256" key="7">
    <source>
        <dbReference type="ARBA" id="ARBA00023273"/>
    </source>
</evidence>
<evidence type="ECO:0000256" key="10">
    <source>
        <dbReference type="ARBA" id="ARBA00040899"/>
    </source>
</evidence>
<evidence type="ECO:0000313" key="15">
    <source>
        <dbReference type="Proteomes" id="UP001159042"/>
    </source>
</evidence>
<dbReference type="GO" id="GO:0060285">
    <property type="term" value="P:cilium-dependent cell motility"/>
    <property type="evidence" value="ECO:0007669"/>
    <property type="project" value="TreeGrafter"/>
</dbReference>
<dbReference type="InterPro" id="IPR039750">
    <property type="entry name" value="DRC1/DRC2"/>
</dbReference>
<comment type="caution">
    <text evidence="14">The sequence shown here is derived from an EMBL/GenBank/DDBJ whole genome shotgun (WGS) entry which is preliminary data.</text>
</comment>
<keyword evidence="5" id="KW-0969">Cilium</keyword>
<dbReference type="PANTHER" id="PTHR21625:SF0">
    <property type="entry name" value="DYNEIN REGULATORY COMPLEX SUBUNIT 2"/>
    <property type="match status" value="1"/>
</dbReference>
<keyword evidence="2" id="KW-0963">Cytoplasm</keyword>
<evidence type="ECO:0000256" key="8">
    <source>
        <dbReference type="ARBA" id="ARBA00037841"/>
    </source>
</evidence>
<dbReference type="GO" id="GO:0070286">
    <property type="term" value="P:axonemal dynein complex assembly"/>
    <property type="evidence" value="ECO:0007669"/>
    <property type="project" value="InterPro"/>
</dbReference>
<evidence type="ECO:0000256" key="3">
    <source>
        <dbReference type="ARBA" id="ARBA00022846"/>
    </source>
</evidence>
<evidence type="ECO:0000256" key="12">
    <source>
        <dbReference type="ARBA" id="ARBA00045865"/>
    </source>
</evidence>
<dbReference type="InterPro" id="IPR039505">
    <property type="entry name" value="DRC1/2_N"/>
</dbReference>
<keyword evidence="3" id="KW-0282">Flagellum</keyword>
<comment type="function">
    <text evidence="12">Component of the nexin-dynein regulatory complex (N-DRC), a key regulator of ciliary/flagellar motility which maintains the alignment and integrity of the distal axoneme and regulates microtubule sliding in motile axonemes. Plays a critical role in the assembly of N-DRC and also stabilizes the assembly of multiple inner dynein arms and radial spokes. Coassembles with DRC1 to form a central scaffold needed for assembly of the N-DRC and its attachment to the outer doublet microtubules.</text>
</comment>
<reference evidence="14 15" key="1">
    <citation type="journal article" date="2023" name="Insect Mol. Biol.">
        <title>Genome sequencing provides insights into the evolution of gene families encoding plant cell wall-degrading enzymes in longhorned beetles.</title>
        <authorList>
            <person name="Shin N.R."/>
            <person name="Okamura Y."/>
            <person name="Kirsch R."/>
            <person name="Pauchet Y."/>
        </authorList>
    </citation>
    <scope>NUCLEOTIDE SEQUENCE [LARGE SCALE GENOMIC DNA]</scope>
    <source>
        <strain evidence="14">EAD_L_NR</strain>
    </source>
</reference>
<keyword evidence="15" id="KW-1185">Reference proteome</keyword>
<evidence type="ECO:0000256" key="6">
    <source>
        <dbReference type="ARBA" id="ARBA00023212"/>
    </source>
</evidence>
<dbReference type="GO" id="GO:0003352">
    <property type="term" value="P:regulation of cilium movement"/>
    <property type="evidence" value="ECO:0007669"/>
    <property type="project" value="TreeGrafter"/>
</dbReference>
<evidence type="ECO:0000256" key="2">
    <source>
        <dbReference type="ARBA" id="ARBA00022490"/>
    </source>
</evidence>